<dbReference type="Gene3D" id="3.30.1950.10">
    <property type="entry name" value="wza like domain"/>
    <property type="match status" value="1"/>
</dbReference>
<dbReference type="Pfam" id="PF10531">
    <property type="entry name" value="SLBB"/>
    <property type="match status" value="2"/>
</dbReference>
<dbReference type="EMBL" id="JACORU010000004">
    <property type="protein sequence ID" value="MBC5765338.1"/>
    <property type="molecule type" value="Genomic_DNA"/>
</dbReference>
<evidence type="ECO:0000313" key="6">
    <source>
        <dbReference type="EMBL" id="MBC5765338.1"/>
    </source>
</evidence>
<proteinExistence type="predicted"/>
<dbReference type="InterPro" id="IPR019554">
    <property type="entry name" value="Soluble_ligand-bd"/>
</dbReference>
<evidence type="ECO:0000256" key="3">
    <source>
        <dbReference type="SAM" id="SignalP"/>
    </source>
</evidence>
<dbReference type="InterPro" id="IPR049712">
    <property type="entry name" value="Poly_export"/>
</dbReference>
<evidence type="ECO:0000259" key="4">
    <source>
        <dbReference type="Pfam" id="PF02563"/>
    </source>
</evidence>
<comment type="caution">
    <text evidence="6">The sequence shown here is derived from an EMBL/GenBank/DDBJ whole genome shotgun (WGS) entry which is preliminary data.</text>
</comment>
<evidence type="ECO:0000259" key="5">
    <source>
        <dbReference type="Pfam" id="PF10531"/>
    </source>
</evidence>
<dbReference type="Gene3D" id="3.10.560.10">
    <property type="entry name" value="Outer membrane lipoprotein wza domain like"/>
    <property type="match status" value="3"/>
</dbReference>
<feature type="chain" id="PRO_5037618865" evidence="3">
    <location>
        <begin position="27"/>
        <end position="775"/>
    </location>
</feature>
<feature type="domain" description="Soluble ligand binding" evidence="5">
    <location>
        <begin position="217"/>
        <end position="263"/>
    </location>
</feature>
<evidence type="ECO:0000256" key="2">
    <source>
        <dbReference type="SAM" id="MobiDB-lite"/>
    </source>
</evidence>
<evidence type="ECO:0000256" key="1">
    <source>
        <dbReference type="ARBA" id="ARBA00022729"/>
    </source>
</evidence>
<accession>A0A923S306</accession>
<keyword evidence="7" id="KW-1185">Reference proteome</keyword>
<dbReference type="PANTHER" id="PTHR33619">
    <property type="entry name" value="POLYSACCHARIDE EXPORT PROTEIN GFCE-RELATED"/>
    <property type="match status" value="1"/>
</dbReference>
<gene>
    <name evidence="6" type="ORF">H8R02_12795</name>
</gene>
<organism evidence="6 7">
    <name type="scientific">Ramlibacter albus</name>
    <dbReference type="NCBI Taxonomy" id="2079448"/>
    <lineage>
        <taxon>Bacteria</taxon>
        <taxon>Pseudomonadati</taxon>
        <taxon>Pseudomonadota</taxon>
        <taxon>Betaproteobacteria</taxon>
        <taxon>Burkholderiales</taxon>
        <taxon>Comamonadaceae</taxon>
        <taxon>Ramlibacter</taxon>
    </lineage>
</organism>
<dbReference type="Proteomes" id="UP000596827">
    <property type="component" value="Unassembled WGS sequence"/>
</dbReference>
<dbReference type="AlphaFoldDB" id="A0A923S306"/>
<dbReference type="PANTHER" id="PTHR33619:SF3">
    <property type="entry name" value="POLYSACCHARIDE EXPORT PROTEIN GFCE-RELATED"/>
    <property type="match status" value="1"/>
</dbReference>
<feature type="domain" description="Soluble ligand binding" evidence="5">
    <location>
        <begin position="519"/>
        <end position="555"/>
    </location>
</feature>
<feature type="domain" description="Polysaccharide export protein N-terminal" evidence="4">
    <location>
        <begin position="135"/>
        <end position="206"/>
    </location>
</feature>
<dbReference type="RefSeq" id="WP_187081816.1">
    <property type="nucleotide sequence ID" value="NZ_JACORU010000004.1"/>
</dbReference>
<reference evidence="6" key="1">
    <citation type="submission" date="2020-08" db="EMBL/GenBank/DDBJ databases">
        <title>Ramlibacter sp. GTP1 16S ribosomal RNA gene genome sequencing and assembly.</title>
        <authorList>
            <person name="Kang M."/>
        </authorList>
    </citation>
    <scope>NUCLEOTIDE SEQUENCE</scope>
    <source>
        <strain evidence="6">GTP1</strain>
    </source>
</reference>
<keyword evidence="1 3" id="KW-0732">Signal</keyword>
<dbReference type="InterPro" id="IPR003715">
    <property type="entry name" value="Poly_export_N"/>
</dbReference>
<feature type="region of interest" description="Disordered" evidence="2">
    <location>
        <begin position="53"/>
        <end position="91"/>
    </location>
</feature>
<sequence length="775" mass="83977">MFVKKTCCRWVVAAAVAWGAATVAVAQVGGAAAPATPVSPLAPAPVVPGAAVPAPAMPSTPTLQGPQRPSQPGEKPAAEGADSKAKDFPRGGVELPALQSTEFERFVREATGRSLPLFGYNLFSAGGFPALQNVPVSADYVIGPGDEVNLKVWGAVDADLRLPVDRNGQISIPRVGSMNVAGLRASQLEGALRAQIGRVYNNFQLSAALGQLRSIQIFVVGQARQPGTYTVSSLSTLVSALFDVGGPSATGSMRNIQLRRDGRIVSTLDMYRFISEGDKSADAKLLPGDVIVIPPAGPRVALTGATDSPAIYELAGAEEPLGKLLSYAGRTNVLTTPQKVHIERVDATRAKAPRIVEDRALDAKGLQSTVRDGDVITLFRISPEFGNAVTLRGNVAAPLRYSWRPGMKVSDLIPERDALIVPDYYVRRNMLVQFESGRRVSDTRIQAEVKNLVEEINWDYAVVERLDPREIRSQLIPFNLAKAVINKDPANDLPLQPGDVVTVFGVNDLPIPVHKRSQYVRISGEINVPGVYQILPGETLDRLVVRAGGFSTNAYPYGMVFTRESTRQQQQRNLDQAIRRMQAEIASQASRAIQSVSTPEDNRLYVENYTRRDIVAKLQSLRASGRIALELSPESPAVPPVALEDGDEISVPPMPSFVGVFGAVTAETSFLHRYNFSVRDYLDRAGPTRDADFDSVSIVRADGTVESESSGGRGPFTWFGSSVLDRRVNPGDTVFVPEKFDKRSPYTRFIEGVKDWTTIFYQFGLGIAAIKVLRD</sequence>
<feature type="compositionally biased region" description="Polar residues" evidence="2">
    <location>
        <begin position="59"/>
        <end position="70"/>
    </location>
</feature>
<evidence type="ECO:0000313" key="7">
    <source>
        <dbReference type="Proteomes" id="UP000596827"/>
    </source>
</evidence>
<dbReference type="GO" id="GO:0015159">
    <property type="term" value="F:polysaccharide transmembrane transporter activity"/>
    <property type="evidence" value="ECO:0007669"/>
    <property type="project" value="InterPro"/>
</dbReference>
<feature type="signal peptide" evidence="3">
    <location>
        <begin position="1"/>
        <end position="26"/>
    </location>
</feature>
<protein>
    <submittedName>
        <fullName evidence="6">SLBB domain-containing protein</fullName>
    </submittedName>
</protein>
<dbReference type="Pfam" id="PF02563">
    <property type="entry name" value="Poly_export"/>
    <property type="match status" value="1"/>
</dbReference>
<name>A0A923S306_9BURK</name>